<dbReference type="CDD" id="cd00586">
    <property type="entry name" value="4HBT"/>
    <property type="match status" value="1"/>
</dbReference>
<dbReference type="AlphaFoldDB" id="K6YFP1"/>
<dbReference type="eggNOG" id="COG0824">
    <property type="taxonomic scope" value="Bacteria"/>
</dbReference>
<comment type="similarity">
    <text evidence="1">Belongs to the 4-hydroxybenzoyl-CoA thioesterase family.</text>
</comment>
<organism evidence="3 4">
    <name type="scientific">Aliiglaciecola lipolytica E3</name>
    <dbReference type="NCBI Taxonomy" id="1127673"/>
    <lineage>
        <taxon>Bacteria</taxon>
        <taxon>Pseudomonadati</taxon>
        <taxon>Pseudomonadota</taxon>
        <taxon>Gammaproteobacteria</taxon>
        <taxon>Alteromonadales</taxon>
        <taxon>Alteromonadaceae</taxon>
        <taxon>Aliiglaciecola</taxon>
    </lineage>
</organism>
<sequence>MSIKLNKDEYKIFYPMQTRWADNDIYGHVNNVQYYAYFDSAVNRYLIEKGGLNIHDDGIVGFVVESKCQYFSPIAYPQTIHIGLRVLRLGNSSVTYEIGIFVEGETLPSAQGHFVHVFVDKQTNKSTAIPKNIHTALNMIQID</sequence>
<comment type="caution">
    <text evidence="3">The sequence shown here is derived from an EMBL/GenBank/DDBJ whole genome shotgun (WGS) entry which is preliminary data.</text>
</comment>
<dbReference type="OrthoDB" id="9799036at2"/>
<gene>
    <name evidence="3" type="primary">ybgC</name>
    <name evidence="3" type="ORF">GLIP_2822</name>
</gene>
<dbReference type="GO" id="GO:0047617">
    <property type="term" value="F:fatty acyl-CoA hydrolase activity"/>
    <property type="evidence" value="ECO:0007669"/>
    <property type="project" value="TreeGrafter"/>
</dbReference>
<keyword evidence="2 3" id="KW-0378">Hydrolase</keyword>
<dbReference type="InterPro" id="IPR029069">
    <property type="entry name" value="HotDog_dom_sf"/>
</dbReference>
<dbReference type="RefSeq" id="WP_008845248.1">
    <property type="nucleotide sequence ID" value="NZ_BAEN01000056.1"/>
</dbReference>
<dbReference type="PANTHER" id="PTHR31793:SF27">
    <property type="entry name" value="NOVEL THIOESTERASE SUPERFAMILY DOMAIN AND SAPOSIN A-TYPE DOMAIN CONTAINING PROTEIN (0610012H03RIK)"/>
    <property type="match status" value="1"/>
</dbReference>
<dbReference type="STRING" id="1127673.GLIP_2822"/>
<evidence type="ECO:0000256" key="1">
    <source>
        <dbReference type="ARBA" id="ARBA00005953"/>
    </source>
</evidence>
<reference evidence="3 4" key="1">
    <citation type="journal article" date="2017" name="Antonie Van Leeuwenhoek">
        <title>Rhizobium rhizosphaerae sp. nov., a novel species isolated from rice rhizosphere.</title>
        <authorList>
            <person name="Zhao J.J."/>
            <person name="Zhang J."/>
            <person name="Zhang R.J."/>
            <person name="Zhang C.W."/>
            <person name="Yin H.Q."/>
            <person name="Zhang X.X."/>
        </authorList>
    </citation>
    <scope>NUCLEOTIDE SEQUENCE [LARGE SCALE GENOMIC DNA]</scope>
    <source>
        <strain evidence="3 4">E3</strain>
    </source>
</reference>
<evidence type="ECO:0000313" key="4">
    <source>
        <dbReference type="Proteomes" id="UP000006334"/>
    </source>
</evidence>
<dbReference type="PANTHER" id="PTHR31793">
    <property type="entry name" value="4-HYDROXYBENZOYL-COA THIOESTERASE FAMILY MEMBER"/>
    <property type="match status" value="1"/>
</dbReference>
<dbReference type="Pfam" id="PF13279">
    <property type="entry name" value="4HBT_2"/>
    <property type="match status" value="1"/>
</dbReference>
<accession>K6YFP1</accession>
<proteinExistence type="inferred from homology"/>
<evidence type="ECO:0000256" key="2">
    <source>
        <dbReference type="ARBA" id="ARBA00022801"/>
    </source>
</evidence>
<dbReference type="EC" id="3.1.2.-" evidence="3"/>
<evidence type="ECO:0000313" key="3">
    <source>
        <dbReference type="EMBL" id="GAC15443.1"/>
    </source>
</evidence>
<dbReference type="EMBL" id="BAEN01000056">
    <property type="protein sequence ID" value="GAC15443.1"/>
    <property type="molecule type" value="Genomic_DNA"/>
</dbReference>
<protein>
    <submittedName>
        <fullName evidence="3">Acyl-CoA thioester hydrolase</fullName>
        <ecNumber evidence="3">3.1.2.-</ecNumber>
    </submittedName>
</protein>
<name>K6YFP1_9ALTE</name>
<keyword evidence="4" id="KW-1185">Reference proteome</keyword>
<dbReference type="SUPFAM" id="SSF54637">
    <property type="entry name" value="Thioesterase/thiol ester dehydrase-isomerase"/>
    <property type="match status" value="1"/>
</dbReference>
<dbReference type="InterPro" id="IPR050563">
    <property type="entry name" value="4-hydroxybenzoyl-CoA_TE"/>
</dbReference>
<dbReference type="Proteomes" id="UP000006334">
    <property type="component" value="Unassembled WGS sequence"/>
</dbReference>
<dbReference type="Gene3D" id="3.10.129.10">
    <property type="entry name" value="Hotdog Thioesterase"/>
    <property type="match status" value="1"/>
</dbReference>